<protein>
    <submittedName>
        <fullName evidence="2">Alpha/beta hydrolase family protein</fullName>
    </submittedName>
</protein>
<feature type="chain" id="PRO_5008677073" evidence="1">
    <location>
        <begin position="29"/>
        <end position="238"/>
    </location>
</feature>
<feature type="signal peptide" evidence="1">
    <location>
        <begin position="1"/>
        <end position="28"/>
    </location>
</feature>
<dbReference type="GO" id="GO:0016787">
    <property type="term" value="F:hydrolase activity"/>
    <property type="evidence" value="ECO:0007669"/>
    <property type="project" value="UniProtKB-KW"/>
</dbReference>
<dbReference type="RefSeq" id="WP_139084548.1">
    <property type="nucleotide sequence ID" value="NZ_FLRA01000023.1"/>
</dbReference>
<dbReference type="AlphaFoldDB" id="A0A1C3JUE6"/>
<keyword evidence="4" id="KW-1185">Reference proteome</keyword>
<accession>A0A1C3JUE6</accession>
<dbReference type="SUPFAM" id="SSF53474">
    <property type="entry name" value="alpha/beta-Hydrolases"/>
    <property type="match status" value="1"/>
</dbReference>
<dbReference type="EMBL" id="FLRB01000013">
    <property type="protein sequence ID" value="SBT21806.1"/>
    <property type="molecule type" value="Genomic_DNA"/>
</dbReference>
<organism evidence="2 5">
    <name type="scientific">Marinomonas gallaica</name>
    <dbReference type="NCBI Taxonomy" id="1806667"/>
    <lineage>
        <taxon>Bacteria</taxon>
        <taxon>Pseudomonadati</taxon>
        <taxon>Pseudomonadota</taxon>
        <taxon>Gammaproteobacteria</taxon>
        <taxon>Oceanospirillales</taxon>
        <taxon>Oceanospirillaceae</taxon>
        <taxon>Marinomonas</taxon>
    </lineage>
</organism>
<evidence type="ECO:0000313" key="3">
    <source>
        <dbReference type="EMBL" id="SBT21806.1"/>
    </source>
</evidence>
<keyword evidence="2" id="KW-0378">Hydrolase</keyword>
<gene>
    <name evidence="2" type="ORF">MGA5115_03012</name>
    <name evidence="3" type="ORF">MGA5116_02416</name>
</gene>
<dbReference type="Proteomes" id="UP000092840">
    <property type="component" value="Unassembled WGS sequence"/>
</dbReference>
<sequence length="238" mass="26458">MYFLSELICKRLLIFLFSSLIFSMTAHAVGFREISTEGVSLSAWYPSETPPVNQRLGPFDVEIAKDAPILTGKHEIVLFSHGYNGFYRNHYLTIQALVNAGYVVVAPQHEADYLLGGSDTAAALNYRYFELSKALNAVIKSSEFSNYVNANKVHGLGYSLGSVSIMLASGATFSSQRYKDYCDQNQSLDPSFCEDPGWIYRLIQSFRHDVVLTPISDSFKEQSLISGKVIGSATFSRD</sequence>
<dbReference type="EMBL" id="FLRA01000023">
    <property type="protein sequence ID" value="SBT18851.1"/>
    <property type="molecule type" value="Genomic_DNA"/>
</dbReference>
<dbReference type="Proteomes" id="UP000092871">
    <property type="component" value="Unassembled WGS sequence"/>
</dbReference>
<proteinExistence type="predicted"/>
<evidence type="ECO:0000313" key="4">
    <source>
        <dbReference type="Proteomes" id="UP000092840"/>
    </source>
</evidence>
<evidence type="ECO:0000313" key="5">
    <source>
        <dbReference type="Proteomes" id="UP000092871"/>
    </source>
</evidence>
<evidence type="ECO:0000313" key="2">
    <source>
        <dbReference type="EMBL" id="SBT18851.1"/>
    </source>
</evidence>
<reference evidence="2 5" key="1">
    <citation type="submission" date="2016-06" db="EMBL/GenBank/DDBJ databases">
        <authorList>
            <person name="Kjaerup R.B."/>
            <person name="Dalgaard T.S."/>
            <person name="Juul-Madsen H.R."/>
        </authorList>
    </citation>
    <scope>NUCLEOTIDE SEQUENCE [LARGE SCALE GENOMIC DNA]</scope>
    <source>
        <strain evidence="2 5">CECT 5115</strain>
    </source>
</reference>
<keyword evidence="1" id="KW-0732">Signal</keyword>
<dbReference type="InterPro" id="IPR029058">
    <property type="entry name" value="AB_hydrolase_fold"/>
</dbReference>
<dbReference type="OrthoDB" id="9780269at2"/>
<dbReference type="Gene3D" id="3.40.50.1820">
    <property type="entry name" value="alpha/beta hydrolase"/>
    <property type="match status" value="1"/>
</dbReference>
<evidence type="ECO:0000256" key="1">
    <source>
        <dbReference type="SAM" id="SignalP"/>
    </source>
</evidence>
<reference evidence="3 4" key="2">
    <citation type="submission" date="2016-06" db="EMBL/GenBank/DDBJ databases">
        <authorList>
            <person name="Rodrigo-Torres L."/>
            <person name="Arahal D.R."/>
        </authorList>
    </citation>
    <scope>NUCLEOTIDE SEQUENCE [LARGE SCALE GENOMIC DNA]</scope>
    <source>
        <strain evidence="3 4">CECT 5116</strain>
    </source>
</reference>
<name>A0A1C3JUE6_9GAMM</name>